<evidence type="ECO:0000259" key="6">
    <source>
        <dbReference type="Pfam" id="PF02931"/>
    </source>
</evidence>
<feature type="domain" description="Neurotransmitter-gated ion-channel transmembrane" evidence="7">
    <location>
        <begin position="225"/>
        <end position="304"/>
    </location>
</feature>
<dbReference type="GO" id="GO:0004888">
    <property type="term" value="F:transmembrane signaling receptor activity"/>
    <property type="evidence" value="ECO:0007669"/>
    <property type="project" value="InterPro"/>
</dbReference>
<organism evidence="8 9">
    <name type="scientific">Crocosphaera chwakensis CCY0110</name>
    <dbReference type="NCBI Taxonomy" id="391612"/>
    <lineage>
        <taxon>Bacteria</taxon>
        <taxon>Bacillati</taxon>
        <taxon>Cyanobacteriota</taxon>
        <taxon>Cyanophyceae</taxon>
        <taxon>Oscillatoriophycideae</taxon>
        <taxon>Chroococcales</taxon>
        <taxon>Aphanothecaceae</taxon>
        <taxon>Crocosphaera</taxon>
        <taxon>Crocosphaera chwakensis</taxon>
    </lineage>
</organism>
<comment type="caution">
    <text evidence="8">The sequence shown here is derived from an EMBL/GenBank/DDBJ whole genome shotgun (WGS) entry which is preliminary data.</text>
</comment>
<dbReference type="InterPro" id="IPR036734">
    <property type="entry name" value="Neur_chan_lig-bd_sf"/>
</dbReference>
<dbReference type="GO" id="GO:0016020">
    <property type="term" value="C:membrane"/>
    <property type="evidence" value="ECO:0007669"/>
    <property type="project" value="UniProtKB-SubCell"/>
</dbReference>
<sequence length="338" mass="39277">MTIKPPPNIQIAVTQNSQKHWYIPHDQAISRPGNESDITQILVGIYTLDLVKINEIDQTVYIDFYLGLQWYDSRLDVSLSNPNAAPYQCKIEQVWHPNLHIINQRHLDKELDEIVHINPQGIVTYRQRFYGQLSTSLDLKRFPFDEQTIKVELISFSYSPEEIHFIEVDELNGISNEISLINWSIKEISTYSHGHYLQPEQQEYARFDYQIKVKRHSHFYAWRVLFPVALIVLMSDLVFWLEPTQIIPQITLATATMVSLITYQFILRQELPKMNYLTAEDKVIVGAMLLVFLALVESVTSINLVAGGYRDLALYLDDVLKWLVPVLFMGLASFAFWV</sequence>
<dbReference type="PANTHER" id="PTHR18945">
    <property type="entry name" value="NEUROTRANSMITTER GATED ION CHANNEL"/>
    <property type="match status" value="1"/>
</dbReference>
<keyword evidence="2 5" id="KW-0812">Transmembrane</keyword>
<feature type="transmembrane region" description="Helical" evidence="5">
    <location>
        <begin position="220"/>
        <end position="240"/>
    </location>
</feature>
<feature type="transmembrane region" description="Helical" evidence="5">
    <location>
        <begin position="246"/>
        <end position="266"/>
    </location>
</feature>
<dbReference type="AlphaFoldDB" id="A3IQT1"/>
<keyword evidence="9" id="KW-1185">Reference proteome</keyword>
<proteinExistence type="predicted"/>
<dbReference type="RefSeq" id="WP_008275746.1">
    <property type="nucleotide sequence ID" value="NZ_AAXW01000016.1"/>
</dbReference>
<accession>A3IQT1</accession>
<dbReference type="eggNOG" id="COG5361">
    <property type="taxonomic scope" value="Bacteria"/>
</dbReference>
<evidence type="ECO:0000313" key="9">
    <source>
        <dbReference type="Proteomes" id="UP000003781"/>
    </source>
</evidence>
<dbReference type="SUPFAM" id="SSF90112">
    <property type="entry name" value="Neurotransmitter-gated ion-channel transmembrane pore"/>
    <property type="match status" value="1"/>
</dbReference>
<dbReference type="GO" id="GO:0005230">
    <property type="term" value="F:extracellular ligand-gated monoatomic ion channel activity"/>
    <property type="evidence" value="ECO:0007669"/>
    <property type="project" value="InterPro"/>
</dbReference>
<keyword evidence="4 5" id="KW-0472">Membrane</keyword>
<dbReference type="Gene3D" id="2.70.170.10">
    <property type="entry name" value="Neurotransmitter-gated ion-channel ligand-binding domain"/>
    <property type="match status" value="1"/>
</dbReference>
<dbReference type="InterPro" id="IPR038050">
    <property type="entry name" value="Neuro_actylchol_rec"/>
</dbReference>
<keyword evidence="3 5" id="KW-1133">Transmembrane helix</keyword>
<dbReference type="InterPro" id="IPR006202">
    <property type="entry name" value="Neur_chan_lig-bd"/>
</dbReference>
<dbReference type="InterPro" id="IPR006201">
    <property type="entry name" value="Neur_channel"/>
</dbReference>
<dbReference type="Pfam" id="PF02932">
    <property type="entry name" value="Neur_chan_memb"/>
    <property type="match status" value="1"/>
</dbReference>
<dbReference type="CDD" id="cd18988">
    <property type="entry name" value="LGIC_ECD_bact"/>
    <property type="match status" value="1"/>
</dbReference>
<gene>
    <name evidence="8" type="ORF">CY0110_12752</name>
</gene>
<evidence type="ECO:0000256" key="5">
    <source>
        <dbReference type="SAM" id="Phobius"/>
    </source>
</evidence>
<evidence type="ECO:0000256" key="2">
    <source>
        <dbReference type="ARBA" id="ARBA00022692"/>
    </source>
</evidence>
<dbReference type="InterPro" id="IPR036719">
    <property type="entry name" value="Neuro-gated_channel_TM_sf"/>
</dbReference>
<reference evidence="8 9" key="1">
    <citation type="submission" date="2007-03" db="EMBL/GenBank/DDBJ databases">
        <authorList>
            <person name="Stal L."/>
            <person name="Ferriera S."/>
            <person name="Johnson J."/>
            <person name="Kravitz S."/>
            <person name="Beeson K."/>
            <person name="Sutton G."/>
            <person name="Rogers Y.-H."/>
            <person name="Friedman R."/>
            <person name="Frazier M."/>
            <person name="Venter J.C."/>
        </authorList>
    </citation>
    <scope>NUCLEOTIDE SEQUENCE [LARGE SCALE GENOMIC DNA]</scope>
    <source>
        <strain evidence="8 9">CCY0110</strain>
    </source>
</reference>
<dbReference type="InterPro" id="IPR006029">
    <property type="entry name" value="Neurotrans-gated_channel_TM"/>
</dbReference>
<dbReference type="OrthoDB" id="548455at2"/>
<dbReference type="CDD" id="cd19050">
    <property type="entry name" value="LGIC_TM_bact"/>
    <property type="match status" value="1"/>
</dbReference>
<feature type="transmembrane region" description="Helical" evidence="5">
    <location>
        <begin position="287"/>
        <end position="307"/>
    </location>
</feature>
<dbReference type="EMBL" id="AAXW01000016">
    <property type="protein sequence ID" value="EAZ91136.1"/>
    <property type="molecule type" value="Genomic_DNA"/>
</dbReference>
<evidence type="ECO:0000313" key="8">
    <source>
        <dbReference type="EMBL" id="EAZ91136.1"/>
    </source>
</evidence>
<dbReference type="Pfam" id="PF02931">
    <property type="entry name" value="Neur_chan_LBD"/>
    <property type="match status" value="1"/>
</dbReference>
<name>A3IQT1_9CHRO</name>
<dbReference type="Proteomes" id="UP000003781">
    <property type="component" value="Unassembled WGS sequence"/>
</dbReference>
<evidence type="ECO:0000256" key="1">
    <source>
        <dbReference type="ARBA" id="ARBA00004141"/>
    </source>
</evidence>
<dbReference type="Gene3D" id="1.20.58.390">
    <property type="entry name" value="Neurotransmitter-gated ion-channel transmembrane domain"/>
    <property type="match status" value="1"/>
</dbReference>
<dbReference type="SUPFAM" id="SSF63712">
    <property type="entry name" value="Nicotinic receptor ligand binding domain-like"/>
    <property type="match status" value="1"/>
</dbReference>
<feature type="domain" description="Neurotransmitter-gated ion-channel ligand-binding" evidence="6">
    <location>
        <begin position="30"/>
        <end position="216"/>
    </location>
</feature>
<evidence type="ECO:0000256" key="3">
    <source>
        <dbReference type="ARBA" id="ARBA00022989"/>
    </source>
</evidence>
<comment type="subcellular location">
    <subcellularLocation>
        <location evidence="1">Membrane</location>
        <topology evidence="1">Multi-pass membrane protein</topology>
    </subcellularLocation>
</comment>
<protein>
    <submittedName>
        <fullName evidence="8">Uncharacterized protein</fullName>
    </submittedName>
</protein>
<evidence type="ECO:0000259" key="7">
    <source>
        <dbReference type="Pfam" id="PF02932"/>
    </source>
</evidence>
<evidence type="ECO:0000256" key="4">
    <source>
        <dbReference type="ARBA" id="ARBA00023136"/>
    </source>
</evidence>
<feature type="transmembrane region" description="Helical" evidence="5">
    <location>
        <begin position="319"/>
        <end position="337"/>
    </location>
</feature>